<evidence type="ECO:0000313" key="2">
    <source>
        <dbReference type="Proteomes" id="UP000244855"/>
    </source>
</evidence>
<sequence>MPAPKVLPLEIRPAPFTLPSPGEADAWRYDASLCQVSIVLGEDIASTVVSNNAAEGSFQNYTLNLLNFNV</sequence>
<dbReference type="Proteomes" id="UP000244855">
    <property type="component" value="Unassembled WGS sequence"/>
</dbReference>
<proteinExistence type="predicted"/>
<gene>
    <name evidence="1" type="ORF">DM02DRAFT_665457</name>
</gene>
<name>A0A2V1CWT6_9PLEO</name>
<accession>A0A2V1CWT6</accession>
<dbReference type="AlphaFoldDB" id="A0A2V1CWT6"/>
<keyword evidence="2" id="KW-1185">Reference proteome</keyword>
<evidence type="ECO:0000313" key="1">
    <source>
        <dbReference type="EMBL" id="PVH90152.1"/>
    </source>
</evidence>
<protein>
    <submittedName>
        <fullName evidence="1">Uncharacterized protein</fullName>
    </submittedName>
</protein>
<organism evidence="1 2">
    <name type="scientific">Periconia macrospinosa</name>
    <dbReference type="NCBI Taxonomy" id="97972"/>
    <lineage>
        <taxon>Eukaryota</taxon>
        <taxon>Fungi</taxon>
        <taxon>Dikarya</taxon>
        <taxon>Ascomycota</taxon>
        <taxon>Pezizomycotina</taxon>
        <taxon>Dothideomycetes</taxon>
        <taxon>Pleosporomycetidae</taxon>
        <taxon>Pleosporales</taxon>
        <taxon>Massarineae</taxon>
        <taxon>Periconiaceae</taxon>
        <taxon>Periconia</taxon>
    </lineage>
</organism>
<dbReference type="EMBL" id="KZ806643">
    <property type="protein sequence ID" value="PVH90152.1"/>
    <property type="molecule type" value="Genomic_DNA"/>
</dbReference>
<reference evidence="1 2" key="1">
    <citation type="journal article" date="2018" name="Sci. Rep.">
        <title>Comparative genomics provides insights into the lifestyle and reveals functional heterogeneity of dark septate endophytic fungi.</title>
        <authorList>
            <person name="Knapp D.G."/>
            <person name="Nemeth J.B."/>
            <person name="Barry K."/>
            <person name="Hainaut M."/>
            <person name="Henrissat B."/>
            <person name="Johnson J."/>
            <person name="Kuo A."/>
            <person name="Lim J.H.P."/>
            <person name="Lipzen A."/>
            <person name="Nolan M."/>
            <person name="Ohm R.A."/>
            <person name="Tamas L."/>
            <person name="Grigoriev I.V."/>
            <person name="Spatafora J.W."/>
            <person name="Nagy L.G."/>
            <person name="Kovacs G.M."/>
        </authorList>
    </citation>
    <scope>NUCLEOTIDE SEQUENCE [LARGE SCALE GENOMIC DNA]</scope>
    <source>
        <strain evidence="1 2">DSE2036</strain>
    </source>
</reference>